<name>A0A9D2HMV4_9BACT</name>
<dbReference type="AlphaFoldDB" id="A0A9D2HMV4"/>
<dbReference type="Gene3D" id="3.40.50.1480">
    <property type="entry name" value="Adenosylhomocysteinase-like"/>
    <property type="match status" value="1"/>
</dbReference>
<dbReference type="GO" id="GO:0033353">
    <property type="term" value="P:S-adenosylmethionine cycle"/>
    <property type="evidence" value="ECO:0007669"/>
    <property type="project" value="TreeGrafter"/>
</dbReference>
<dbReference type="PANTHER" id="PTHR23420:SF0">
    <property type="entry name" value="ADENOSYLHOMOCYSTEINASE"/>
    <property type="match status" value="1"/>
</dbReference>
<accession>A0A9D2HMV4</accession>
<dbReference type="PANTHER" id="PTHR23420">
    <property type="entry name" value="ADENOSYLHOMOCYSTEINASE"/>
    <property type="match status" value="1"/>
</dbReference>
<reference evidence="1" key="2">
    <citation type="submission" date="2021-04" db="EMBL/GenBank/DDBJ databases">
        <authorList>
            <person name="Gilroy R."/>
        </authorList>
    </citation>
    <scope>NUCLEOTIDE SEQUENCE</scope>
    <source>
        <strain evidence="1">5032</strain>
    </source>
</reference>
<gene>
    <name evidence="1" type="ORF">H9784_05280</name>
</gene>
<evidence type="ECO:0000313" key="1">
    <source>
        <dbReference type="EMBL" id="HJA78970.1"/>
    </source>
</evidence>
<comment type="caution">
    <text evidence="1">The sequence shown here is derived from an EMBL/GenBank/DDBJ whole genome shotgun (WGS) entry which is preliminary data.</text>
</comment>
<reference evidence="1" key="1">
    <citation type="journal article" date="2021" name="PeerJ">
        <title>Extensive microbial diversity within the chicken gut microbiome revealed by metagenomics and culture.</title>
        <authorList>
            <person name="Gilroy R."/>
            <person name="Ravi A."/>
            <person name="Getino M."/>
            <person name="Pursley I."/>
            <person name="Horton D.L."/>
            <person name="Alikhan N.F."/>
            <person name="Baker D."/>
            <person name="Gharbi K."/>
            <person name="Hall N."/>
            <person name="Watson M."/>
            <person name="Adriaenssens E.M."/>
            <person name="Foster-Nyarko E."/>
            <person name="Jarju S."/>
            <person name="Secka A."/>
            <person name="Antonio M."/>
            <person name="Oren A."/>
            <person name="Chaudhuri R.R."/>
            <person name="La Ragione R."/>
            <person name="Hildebrand F."/>
            <person name="Pallen M.J."/>
        </authorList>
    </citation>
    <scope>NUCLEOTIDE SEQUENCE</scope>
    <source>
        <strain evidence="1">5032</strain>
    </source>
</reference>
<dbReference type="GO" id="GO:0004013">
    <property type="term" value="F:adenosylhomocysteinase activity"/>
    <property type="evidence" value="ECO:0007669"/>
    <property type="project" value="TreeGrafter"/>
</dbReference>
<organism evidence="1 2">
    <name type="scientific">Candidatus Desulfovibrio intestinavium</name>
    <dbReference type="NCBI Taxonomy" id="2838534"/>
    <lineage>
        <taxon>Bacteria</taxon>
        <taxon>Pseudomonadati</taxon>
        <taxon>Thermodesulfobacteriota</taxon>
        <taxon>Desulfovibrionia</taxon>
        <taxon>Desulfovibrionales</taxon>
        <taxon>Desulfovibrionaceae</taxon>
        <taxon>Desulfovibrio</taxon>
    </lineage>
</organism>
<sequence>MTQPLDLSLAYKVADMSLADFGKKEMQLSERETPGLMECIRKYGDSKPLKGLRVTGSLHM</sequence>
<dbReference type="Proteomes" id="UP000823821">
    <property type="component" value="Unassembled WGS sequence"/>
</dbReference>
<dbReference type="InterPro" id="IPR042172">
    <property type="entry name" value="Adenosylhomocyst_ase-like_sf"/>
</dbReference>
<dbReference type="GO" id="GO:0005829">
    <property type="term" value="C:cytosol"/>
    <property type="evidence" value="ECO:0007669"/>
    <property type="project" value="TreeGrafter"/>
</dbReference>
<proteinExistence type="predicted"/>
<dbReference type="EMBL" id="DWZD01000035">
    <property type="protein sequence ID" value="HJA78970.1"/>
    <property type="molecule type" value="Genomic_DNA"/>
</dbReference>
<dbReference type="SUPFAM" id="SSF52283">
    <property type="entry name" value="Formate/glycerate dehydrogenase catalytic domain-like"/>
    <property type="match status" value="1"/>
</dbReference>
<dbReference type="InterPro" id="IPR000043">
    <property type="entry name" value="Adenosylhomocysteinase-like"/>
</dbReference>
<protein>
    <submittedName>
        <fullName evidence="1">Adenosylhomocysteinase</fullName>
    </submittedName>
</protein>
<feature type="non-terminal residue" evidence="1">
    <location>
        <position position="60"/>
    </location>
</feature>
<evidence type="ECO:0000313" key="2">
    <source>
        <dbReference type="Proteomes" id="UP000823821"/>
    </source>
</evidence>
<dbReference type="Pfam" id="PF05221">
    <property type="entry name" value="AdoHcyase"/>
    <property type="match status" value="1"/>
</dbReference>